<accession>A0A9N9MDU0</accession>
<gene>
    <name evidence="2" type="ORF">CEUTPL_LOCUS1799</name>
</gene>
<feature type="chain" id="PRO_5040327134" evidence="1">
    <location>
        <begin position="24"/>
        <end position="243"/>
    </location>
</feature>
<dbReference type="OrthoDB" id="6760427at2759"/>
<organism evidence="2 3">
    <name type="scientific">Ceutorhynchus assimilis</name>
    <name type="common">cabbage seed weevil</name>
    <dbReference type="NCBI Taxonomy" id="467358"/>
    <lineage>
        <taxon>Eukaryota</taxon>
        <taxon>Metazoa</taxon>
        <taxon>Ecdysozoa</taxon>
        <taxon>Arthropoda</taxon>
        <taxon>Hexapoda</taxon>
        <taxon>Insecta</taxon>
        <taxon>Pterygota</taxon>
        <taxon>Neoptera</taxon>
        <taxon>Endopterygota</taxon>
        <taxon>Coleoptera</taxon>
        <taxon>Polyphaga</taxon>
        <taxon>Cucujiformia</taxon>
        <taxon>Curculionidae</taxon>
        <taxon>Ceutorhynchinae</taxon>
        <taxon>Ceutorhynchus</taxon>
    </lineage>
</organism>
<reference evidence="2" key="1">
    <citation type="submission" date="2022-01" db="EMBL/GenBank/DDBJ databases">
        <authorList>
            <person name="King R."/>
        </authorList>
    </citation>
    <scope>NUCLEOTIDE SEQUENCE</scope>
</reference>
<dbReference type="InterPro" id="IPR009832">
    <property type="entry name" value="DUF1397"/>
</dbReference>
<protein>
    <submittedName>
        <fullName evidence="2">Uncharacterized protein</fullName>
    </submittedName>
</protein>
<sequence>MSKQQKFLILAVAALAALQFVTCQNEDDALADNLPASYDNMDKLKLMIQYRRAISELESKVEKICPGHGYKVENVTMEMTSCVEQFKEDEETICSLSQKMLERCMSPLEDLLVECIPSPSKAIPPMVTSMMKKLNRYVCRINGEHIFEFANPCFKHINAKTQRCILRFSAKLEDRQRRKEYPSAQDACELMDTFKPCFQSHLNTACRNPITRETFLQAFDEVASVCTEIKVNENIRNNEIELA</sequence>
<evidence type="ECO:0000313" key="2">
    <source>
        <dbReference type="EMBL" id="CAG9761088.1"/>
    </source>
</evidence>
<proteinExistence type="predicted"/>
<evidence type="ECO:0000256" key="1">
    <source>
        <dbReference type="SAM" id="SignalP"/>
    </source>
</evidence>
<dbReference type="AlphaFoldDB" id="A0A9N9MDU0"/>
<dbReference type="Pfam" id="PF07165">
    <property type="entry name" value="DUF1397"/>
    <property type="match status" value="1"/>
</dbReference>
<evidence type="ECO:0000313" key="3">
    <source>
        <dbReference type="Proteomes" id="UP001152799"/>
    </source>
</evidence>
<keyword evidence="3" id="KW-1185">Reference proteome</keyword>
<name>A0A9N9MDU0_9CUCU</name>
<dbReference type="EMBL" id="OU892277">
    <property type="protein sequence ID" value="CAG9761088.1"/>
    <property type="molecule type" value="Genomic_DNA"/>
</dbReference>
<dbReference type="Proteomes" id="UP001152799">
    <property type="component" value="Chromosome 1"/>
</dbReference>
<feature type="signal peptide" evidence="1">
    <location>
        <begin position="1"/>
        <end position="23"/>
    </location>
</feature>
<keyword evidence="1" id="KW-0732">Signal</keyword>